<protein>
    <submittedName>
        <fullName evidence="1">Uncharacterized protein</fullName>
    </submittedName>
</protein>
<reference evidence="1" key="1">
    <citation type="submission" date="2022-07" db="EMBL/GenBank/DDBJ databases">
        <title>Phylogenomic reconstructions and comparative analyses of Kickxellomycotina fungi.</title>
        <authorList>
            <person name="Reynolds N.K."/>
            <person name="Stajich J.E."/>
            <person name="Barry K."/>
            <person name="Grigoriev I.V."/>
            <person name="Crous P."/>
            <person name="Smith M.E."/>
        </authorList>
    </citation>
    <scope>NUCLEOTIDE SEQUENCE</scope>
    <source>
        <strain evidence="1">NBRC 105414</strain>
    </source>
</reference>
<sequence length="191" mass="21300">MVKTVKIEFLNAQPAMLCYDKISGALTRNVGGRPVAVYPRHTTVTMLINSVLHRYRNGRMFENRHLFGVRVNSGAPYRHGSSATLDKLIQASHISATVVFGVVGLTVDVCISVQGAVNVPRFVKRKVSVTDTFPELLRACAAASGRSRRTRLTTADLEKLTYSHFSFVCDNRSTRIVEVMTHTVVDLYSRW</sequence>
<dbReference type="AlphaFoldDB" id="A0A9W8H3L2"/>
<name>A0A9W8H3L2_9FUNG</name>
<keyword evidence="2" id="KW-1185">Reference proteome</keyword>
<dbReference type="Proteomes" id="UP001140217">
    <property type="component" value="Unassembled WGS sequence"/>
</dbReference>
<organism evidence="1 2">
    <name type="scientific">Coemansia javaensis</name>
    <dbReference type="NCBI Taxonomy" id="2761396"/>
    <lineage>
        <taxon>Eukaryota</taxon>
        <taxon>Fungi</taxon>
        <taxon>Fungi incertae sedis</taxon>
        <taxon>Zoopagomycota</taxon>
        <taxon>Kickxellomycotina</taxon>
        <taxon>Kickxellomycetes</taxon>
        <taxon>Kickxellales</taxon>
        <taxon>Kickxellaceae</taxon>
        <taxon>Coemansia</taxon>
    </lineage>
</organism>
<comment type="caution">
    <text evidence="1">The sequence shown here is derived from an EMBL/GenBank/DDBJ whole genome shotgun (WGS) entry which is preliminary data.</text>
</comment>
<evidence type="ECO:0000313" key="2">
    <source>
        <dbReference type="Proteomes" id="UP001140217"/>
    </source>
</evidence>
<evidence type="ECO:0000313" key="1">
    <source>
        <dbReference type="EMBL" id="KAJ2777143.1"/>
    </source>
</evidence>
<accession>A0A9W8H3L2</accession>
<dbReference type="EMBL" id="JANBUL010000309">
    <property type="protein sequence ID" value="KAJ2777143.1"/>
    <property type="molecule type" value="Genomic_DNA"/>
</dbReference>
<gene>
    <name evidence="1" type="ORF">H4R18_005297</name>
</gene>
<proteinExistence type="predicted"/>